<dbReference type="Proteomes" id="UP000298179">
    <property type="component" value="Unassembled WGS sequence"/>
</dbReference>
<evidence type="ECO:0000256" key="1">
    <source>
        <dbReference type="ARBA" id="ARBA00023015"/>
    </source>
</evidence>
<dbReference type="Gene3D" id="1.10.10.10">
    <property type="entry name" value="Winged helix-like DNA-binding domain superfamily/Winged helix DNA-binding domain"/>
    <property type="match status" value="1"/>
</dbReference>
<dbReference type="Pfam" id="PF00392">
    <property type="entry name" value="GntR"/>
    <property type="match status" value="1"/>
</dbReference>
<dbReference type="InterPro" id="IPR036390">
    <property type="entry name" value="WH_DNA-bd_sf"/>
</dbReference>
<evidence type="ECO:0000313" key="7">
    <source>
        <dbReference type="Proteomes" id="UP000298179"/>
    </source>
</evidence>
<evidence type="ECO:0000313" key="6">
    <source>
        <dbReference type="EMBL" id="TFF25472.1"/>
    </source>
</evidence>
<dbReference type="InterPro" id="IPR036388">
    <property type="entry name" value="WH-like_DNA-bd_sf"/>
</dbReference>
<reference evidence="6 7" key="1">
    <citation type="submission" date="2019-03" db="EMBL/GenBank/DDBJ databases">
        <title>Jiella endophytica sp. nov., a novel endophytic bacterium isolated from root of Ficus microcarpa Linn. f.</title>
        <authorList>
            <person name="Tuo L."/>
        </authorList>
    </citation>
    <scope>NUCLEOTIDE SEQUENCE [LARGE SCALE GENOMIC DNA]</scope>
    <source>
        <strain evidence="6 7">CBS5Q-3</strain>
    </source>
</reference>
<dbReference type="InterPro" id="IPR000524">
    <property type="entry name" value="Tscrpt_reg_HTH_GntR"/>
</dbReference>
<accession>A0A4Y8RP97</accession>
<evidence type="ECO:0000256" key="2">
    <source>
        <dbReference type="ARBA" id="ARBA00023125"/>
    </source>
</evidence>
<keyword evidence="2" id="KW-0238">DNA-binding</keyword>
<dbReference type="PROSITE" id="PS50949">
    <property type="entry name" value="HTH_GNTR"/>
    <property type="match status" value="1"/>
</dbReference>
<proteinExistence type="predicted"/>
<dbReference type="CDD" id="cd07377">
    <property type="entry name" value="WHTH_GntR"/>
    <property type="match status" value="1"/>
</dbReference>
<feature type="region of interest" description="Disordered" evidence="4">
    <location>
        <begin position="317"/>
        <end position="336"/>
    </location>
</feature>
<gene>
    <name evidence="6" type="ORF">E3C22_08980</name>
</gene>
<dbReference type="EMBL" id="SOZD01000002">
    <property type="protein sequence ID" value="TFF25472.1"/>
    <property type="molecule type" value="Genomic_DNA"/>
</dbReference>
<evidence type="ECO:0000256" key="3">
    <source>
        <dbReference type="ARBA" id="ARBA00023163"/>
    </source>
</evidence>
<keyword evidence="7" id="KW-1185">Reference proteome</keyword>
<comment type="caution">
    <text evidence="6">The sequence shown here is derived from an EMBL/GenBank/DDBJ whole genome shotgun (WGS) entry which is preliminary data.</text>
</comment>
<dbReference type="PANTHER" id="PTHR38445">
    <property type="entry name" value="HTH-TYPE TRANSCRIPTIONAL REPRESSOR YTRA"/>
    <property type="match status" value="1"/>
</dbReference>
<sequence length="336" mass="36079">MHFHVDRDLPVPIRLQIKGLIEYGIACGELQAGEALPSVRELAERVGVAPMTVSQVYGELKSAGLIETRPGSGTFIANSGQARMAARPEAIQLRRQIDALIDEGLAMGVRASDLAALVNARLFYRTSVGQRVSVAMVGLFPEATASYARFIAARLGAAATVEPLTIEAMQRDPATRARGASADLAVTFVNRHREVAALLPNTKVVSISFIPSEETRRALASLDPLETLGIVSRFPDFLPIMKSGVQRFAPHVPAIAATTVEEPHLREVIERSSVLVYATGAESALSMVRPGTSAIEYRHTPDPADIERVILPMVRASDEAAPAAAPDRPFEETEAS</sequence>
<keyword evidence="3" id="KW-0804">Transcription</keyword>
<dbReference type="AlphaFoldDB" id="A0A4Y8RP97"/>
<evidence type="ECO:0000259" key="5">
    <source>
        <dbReference type="PROSITE" id="PS50949"/>
    </source>
</evidence>
<dbReference type="PANTHER" id="PTHR38445:SF9">
    <property type="entry name" value="HTH-TYPE TRANSCRIPTIONAL REPRESSOR YTRA"/>
    <property type="match status" value="1"/>
</dbReference>
<dbReference type="SMART" id="SM00345">
    <property type="entry name" value="HTH_GNTR"/>
    <property type="match status" value="1"/>
</dbReference>
<name>A0A4Y8RP97_9HYPH</name>
<dbReference type="GO" id="GO:0003700">
    <property type="term" value="F:DNA-binding transcription factor activity"/>
    <property type="evidence" value="ECO:0007669"/>
    <property type="project" value="InterPro"/>
</dbReference>
<keyword evidence="1" id="KW-0805">Transcription regulation</keyword>
<protein>
    <submittedName>
        <fullName evidence="6">GntR family transcriptional regulator</fullName>
    </submittedName>
</protein>
<organism evidence="6 7">
    <name type="scientific">Jiella endophytica</name>
    <dbReference type="NCBI Taxonomy" id="2558362"/>
    <lineage>
        <taxon>Bacteria</taxon>
        <taxon>Pseudomonadati</taxon>
        <taxon>Pseudomonadota</taxon>
        <taxon>Alphaproteobacteria</taxon>
        <taxon>Hyphomicrobiales</taxon>
        <taxon>Aurantimonadaceae</taxon>
        <taxon>Jiella</taxon>
    </lineage>
</organism>
<feature type="domain" description="HTH gntR-type" evidence="5">
    <location>
        <begin position="11"/>
        <end position="79"/>
    </location>
</feature>
<evidence type="ECO:0000256" key="4">
    <source>
        <dbReference type="SAM" id="MobiDB-lite"/>
    </source>
</evidence>
<dbReference type="GO" id="GO:0003677">
    <property type="term" value="F:DNA binding"/>
    <property type="evidence" value="ECO:0007669"/>
    <property type="project" value="UniProtKB-KW"/>
</dbReference>
<dbReference type="RefSeq" id="WP_134761640.1">
    <property type="nucleotide sequence ID" value="NZ_SOZD01000002.1"/>
</dbReference>
<dbReference type="OrthoDB" id="7173258at2"/>
<dbReference type="SUPFAM" id="SSF46785">
    <property type="entry name" value="Winged helix' DNA-binding domain"/>
    <property type="match status" value="1"/>
</dbReference>